<accession>A0A5T3MYG5</accession>
<dbReference type="EMBL" id="AACYSG010000008">
    <property type="protein sequence ID" value="EAN6191875.1"/>
    <property type="molecule type" value="Genomic_DNA"/>
</dbReference>
<feature type="region of interest" description="Disordered" evidence="1">
    <location>
        <begin position="147"/>
        <end position="182"/>
    </location>
</feature>
<gene>
    <name evidence="2" type="ORF">EJS11_10645</name>
</gene>
<protein>
    <recommendedName>
        <fullName evidence="3">Terminase small subunit</fullName>
    </recommendedName>
</protein>
<evidence type="ECO:0000313" key="2">
    <source>
        <dbReference type="EMBL" id="EAN6191875.1"/>
    </source>
</evidence>
<organism evidence="2">
    <name type="scientific">Salmonella enterica</name>
    <name type="common">Salmonella choleraesuis</name>
    <dbReference type="NCBI Taxonomy" id="28901"/>
    <lineage>
        <taxon>Bacteria</taxon>
        <taxon>Pseudomonadati</taxon>
        <taxon>Pseudomonadota</taxon>
        <taxon>Gammaproteobacteria</taxon>
        <taxon>Enterobacterales</taxon>
        <taxon>Enterobacteriaceae</taxon>
        <taxon>Salmonella</taxon>
    </lineage>
</organism>
<name>A0A5T3MYG5_SALER</name>
<feature type="compositionally biased region" description="Acidic residues" evidence="1">
    <location>
        <begin position="155"/>
        <end position="182"/>
    </location>
</feature>
<comment type="caution">
    <text evidence="2">The sequence shown here is derived from an EMBL/GenBank/DDBJ whole genome shotgun (WGS) entry which is preliminary data.</text>
</comment>
<evidence type="ECO:0000256" key="1">
    <source>
        <dbReference type="SAM" id="MobiDB-lite"/>
    </source>
</evidence>
<dbReference type="AlphaFoldDB" id="A0A5T3MYG5"/>
<reference evidence="2" key="1">
    <citation type="submission" date="2018-12" db="EMBL/GenBank/DDBJ databases">
        <authorList>
            <consortium name="PulseNet: The National Subtyping Network for Foodborne Disease Surveillance"/>
            <person name="Tarr C.L."/>
            <person name="Trees E."/>
            <person name="Katz L.S."/>
            <person name="Carleton-Romer H.A."/>
            <person name="Stroika S."/>
            <person name="Kucerova Z."/>
            <person name="Roache K.F."/>
            <person name="Sabol A.L."/>
            <person name="Besser J."/>
            <person name="Gerner-Smidt P."/>
        </authorList>
    </citation>
    <scope>NUCLEOTIDE SEQUENCE</scope>
    <source>
        <strain evidence="2">PNUSAS060203</strain>
    </source>
</reference>
<evidence type="ECO:0008006" key="3">
    <source>
        <dbReference type="Google" id="ProtNLM"/>
    </source>
</evidence>
<proteinExistence type="predicted"/>
<sequence>MKEEITLTELSKTYGYTLNAAKKWVERGMPFNTHTRRVPKDKAVAWVLENVINPLKQTSVKEQIDLERLRRERALATAAEMDNREKMNNLIPVSYVEQELAEYCGKVKQTLLQVATIDTLEILEAATDQKTLKEKLREVITRRLNEVGDMFESAEPNESEEDETEIEITDIQEEEPEEFDLS</sequence>